<dbReference type="GO" id="GO:0030692">
    <property type="term" value="C:Noc4p-Nop14p complex"/>
    <property type="evidence" value="ECO:0007669"/>
    <property type="project" value="TreeGrafter"/>
</dbReference>
<evidence type="ECO:0000313" key="4">
    <source>
        <dbReference type="Proteomes" id="UP000694395"/>
    </source>
</evidence>
<dbReference type="Pfam" id="PF03914">
    <property type="entry name" value="CBF"/>
    <property type="match status" value="1"/>
</dbReference>
<proteinExistence type="inferred from homology"/>
<protein>
    <recommendedName>
        <fullName evidence="2">CCAAT-binding factor domain-containing protein</fullName>
    </recommendedName>
</protein>
<dbReference type="PANTHER" id="PTHR12455:SF0">
    <property type="entry name" value="NUCLEOLAR COMPLEX PROTEIN 4 HOMOLOG"/>
    <property type="match status" value="1"/>
</dbReference>
<dbReference type="InterPro" id="IPR027193">
    <property type="entry name" value="Noc4"/>
</dbReference>
<dbReference type="AlphaFoldDB" id="A0A8K9XRY4"/>
<sequence length="326" mass="37246">APMQESALCSLIKFASTEGKFPLHDLDWIEHYSFPRKLIQAVVEWLLSQEDDMALLVSRFQDYLDMEDVRHYVLSSVRENAVMPIYQNNVFTLLSNVNSLLSITRNCIFVSGDKYLYRCKCECNDHLSFPSGRHTAFERSWLGFLKYKLPNSMYKKVLVILCDSILPHISTTPFVHCVSSFSQSHLPVYLVAAFAKGLSHLALKALPAALLMVLPFIYNLIRLHPACRVLTHRPNGNELDTDYNVVEEDPTQCHTLLKHCQPDVAKAAMAINKPLSQQEDDISEVLDLSTYEQMEQDLKQSKTVPLEFDPAIKLLEEWGYWACTSL</sequence>
<evidence type="ECO:0000259" key="2">
    <source>
        <dbReference type="Pfam" id="PF03914"/>
    </source>
</evidence>
<evidence type="ECO:0000256" key="1">
    <source>
        <dbReference type="ARBA" id="ARBA00007797"/>
    </source>
</evidence>
<reference evidence="3" key="2">
    <citation type="submission" date="2025-08" db="UniProtKB">
        <authorList>
            <consortium name="Ensembl"/>
        </authorList>
    </citation>
    <scope>IDENTIFICATION</scope>
</reference>
<comment type="similarity">
    <text evidence="1">Belongs to the CBF/MAK21 family.</text>
</comment>
<dbReference type="Ensembl" id="ENSOMYT00000134363.1">
    <property type="protein sequence ID" value="ENSOMYP00000137720.1"/>
    <property type="gene ID" value="ENSOMYG00000046752.2"/>
</dbReference>
<dbReference type="GeneTree" id="ENSGT00390000016776"/>
<dbReference type="GO" id="GO:0032040">
    <property type="term" value="C:small-subunit processome"/>
    <property type="evidence" value="ECO:0007669"/>
    <property type="project" value="TreeGrafter"/>
</dbReference>
<organism evidence="3 4">
    <name type="scientific">Oncorhynchus mykiss</name>
    <name type="common">Rainbow trout</name>
    <name type="synonym">Salmo gairdneri</name>
    <dbReference type="NCBI Taxonomy" id="8022"/>
    <lineage>
        <taxon>Eukaryota</taxon>
        <taxon>Metazoa</taxon>
        <taxon>Chordata</taxon>
        <taxon>Craniata</taxon>
        <taxon>Vertebrata</taxon>
        <taxon>Euteleostomi</taxon>
        <taxon>Actinopterygii</taxon>
        <taxon>Neopterygii</taxon>
        <taxon>Teleostei</taxon>
        <taxon>Protacanthopterygii</taxon>
        <taxon>Salmoniformes</taxon>
        <taxon>Salmonidae</taxon>
        <taxon>Salmoninae</taxon>
        <taxon>Oncorhynchus</taxon>
    </lineage>
</organism>
<dbReference type="Proteomes" id="UP000694395">
    <property type="component" value="Chromosome Y"/>
</dbReference>
<dbReference type="PANTHER" id="PTHR12455">
    <property type="entry name" value="NUCLEOLAR COMPLEX PROTEIN 4"/>
    <property type="match status" value="1"/>
</dbReference>
<evidence type="ECO:0000313" key="3">
    <source>
        <dbReference type="Ensembl" id="ENSOMYP00000137720.1"/>
    </source>
</evidence>
<dbReference type="InterPro" id="IPR005612">
    <property type="entry name" value="CCAAT-binding_factor"/>
</dbReference>
<reference evidence="3" key="3">
    <citation type="submission" date="2025-09" db="UniProtKB">
        <authorList>
            <consortium name="Ensembl"/>
        </authorList>
    </citation>
    <scope>IDENTIFICATION</scope>
</reference>
<keyword evidence="4" id="KW-1185">Reference proteome</keyword>
<accession>A0A8K9XRY4</accession>
<reference evidence="3" key="1">
    <citation type="submission" date="2020-07" db="EMBL/GenBank/DDBJ databases">
        <title>A long reads based de novo assembly of the rainbow trout Arlee double haploid line genome.</title>
        <authorList>
            <person name="Gao G."/>
            <person name="Palti Y."/>
        </authorList>
    </citation>
    <scope>NUCLEOTIDE SEQUENCE [LARGE SCALE GENOMIC DNA]</scope>
</reference>
<dbReference type="GO" id="GO:0042254">
    <property type="term" value="P:ribosome biogenesis"/>
    <property type="evidence" value="ECO:0007669"/>
    <property type="project" value="InterPro"/>
</dbReference>
<feature type="domain" description="CCAAT-binding factor" evidence="2">
    <location>
        <begin position="159"/>
        <end position="277"/>
    </location>
</feature>
<name>A0A8K9XRY4_ONCMY</name>